<accession>A0A2W2CWA7</accession>
<gene>
    <name evidence="3" type="ORF">C1I99_03630</name>
</gene>
<dbReference type="AlphaFoldDB" id="A0A2W2CWA7"/>
<reference evidence="3 4" key="1">
    <citation type="submission" date="2018-01" db="EMBL/GenBank/DDBJ databases">
        <title>Draft genome sequence of Salinispora sp. 13K206.</title>
        <authorList>
            <person name="Sahin N."/>
            <person name="Saygin H."/>
            <person name="Ay H."/>
        </authorList>
    </citation>
    <scope>NUCLEOTIDE SEQUENCE [LARGE SCALE GENOMIC DNA]</scope>
    <source>
        <strain evidence="3 4">13K206</strain>
    </source>
</reference>
<feature type="domain" description="Peptidase S11 D-alanyl-D-alanine carboxypeptidase A N-terminal" evidence="2">
    <location>
        <begin position="1"/>
        <end position="53"/>
    </location>
</feature>
<dbReference type="EMBL" id="POUB01000012">
    <property type="protein sequence ID" value="PZG02211.1"/>
    <property type="molecule type" value="Genomic_DNA"/>
</dbReference>
<dbReference type="InterPro" id="IPR012338">
    <property type="entry name" value="Beta-lactam/transpept-like"/>
</dbReference>
<dbReference type="OrthoDB" id="3663940at2"/>
<organism evidence="3 4">
    <name type="scientific">Micromonospora deserti</name>
    <dbReference type="NCBI Taxonomy" id="2070366"/>
    <lineage>
        <taxon>Bacteria</taxon>
        <taxon>Bacillati</taxon>
        <taxon>Actinomycetota</taxon>
        <taxon>Actinomycetes</taxon>
        <taxon>Micromonosporales</taxon>
        <taxon>Micromonosporaceae</taxon>
        <taxon>Micromonospora</taxon>
    </lineage>
</organism>
<keyword evidence="4" id="KW-1185">Reference proteome</keyword>
<dbReference type="InterPro" id="IPR001967">
    <property type="entry name" value="Peptidase_S11_N"/>
</dbReference>
<proteinExistence type="predicted"/>
<dbReference type="SUPFAM" id="SSF56601">
    <property type="entry name" value="beta-lactamase/transpeptidase-like"/>
    <property type="match status" value="1"/>
</dbReference>
<dbReference type="Proteomes" id="UP000248749">
    <property type="component" value="Unassembled WGS sequence"/>
</dbReference>
<evidence type="ECO:0000259" key="2">
    <source>
        <dbReference type="Pfam" id="PF00768"/>
    </source>
</evidence>
<dbReference type="Gene3D" id="3.40.710.10">
    <property type="entry name" value="DD-peptidase/beta-lactamase superfamily"/>
    <property type="match status" value="1"/>
</dbReference>
<evidence type="ECO:0000256" key="1">
    <source>
        <dbReference type="SAM" id="MobiDB-lite"/>
    </source>
</evidence>
<feature type="region of interest" description="Disordered" evidence="1">
    <location>
        <begin position="51"/>
        <end position="92"/>
    </location>
</feature>
<dbReference type="GO" id="GO:0009002">
    <property type="term" value="F:serine-type D-Ala-D-Ala carboxypeptidase activity"/>
    <property type="evidence" value="ECO:0007669"/>
    <property type="project" value="InterPro"/>
</dbReference>
<name>A0A2W2CWA7_9ACTN</name>
<comment type="caution">
    <text evidence="3">The sequence shown here is derived from an EMBL/GenBank/DDBJ whole genome shotgun (WGS) entry which is preliminary data.</text>
</comment>
<evidence type="ECO:0000313" key="4">
    <source>
        <dbReference type="Proteomes" id="UP000248749"/>
    </source>
</evidence>
<sequence length="92" mass="10007">MNEHARHLGALQTRAVTPSGLADPRQFNSAYDLTRIARACFADPAFRRYALTERSPDPGPAGPTRQGLPDPPELPGRLVELVDGEMRDAALV</sequence>
<dbReference type="GO" id="GO:0006508">
    <property type="term" value="P:proteolysis"/>
    <property type="evidence" value="ECO:0007669"/>
    <property type="project" value="InterPro"/>
</dbReference>
<protein>
    <recommendedName>
        <fullName evidence="2">Peptidase S11 D-alanyl-D-alanine carboxypeptidase A N-terminal domain-containing protein</fullName>
    </recommendedName>
</protein>
<dbReference type="Pfam" id="PF00768">
    <property type="entry name" value="Peptidase_S11"/>
    <property type="match status" value="1"/>
</dbReference>
<evidence type="ECO:0000313" key="3">
    <source>
        <dbReference type="EMBL" id="PZG02211.1"/>
    </source>
</evidence>